<evidence type="ECO:0000313" key="2">
    <source>
        <dbReference type="EMBL" id="AOM83472.1"/>
    </source>
</evidence>
<dbReference type="STRING" id="632773.BBEV_2114"/>
<feature type="domain" description="Rhodanese" evidence="1">
    <location>
        <begin position="86"/>
        <end position="170"/>
    </location>
</feature>
<feature type="domain" description="Rhodanese" evidence="1">
    <location>
        <begin position="222"/>
        <end position="308"/>
    </location>
</feature>
<dbReference type="InterPro" id="IPR001763">
    <property type="entry name" value="Rhodanese-like_dom"/>
</dbReference>
<name>A0A1D7QWT7_9BACI</name>
<dbReference type="Pfam" id="PF00581">
    <property type="entry name" value="Rhodanese"/>
    <property type="match status" value="2"/>
</dbReference>
<evidence type="ECO:0000259" key="1">
    <source>
        <dbReference type="PROSITE" id="PS50206"/>
    </source>
</evidence>
<protein>
    <submittedName>
        <fullName evidence="2">Putative transferase/hydrolase</fullName>
    </submittedName>
</protein>
<dbReference type="PANTHER" id="PTHR43031">
    <property type="entry name" value="FAD-DEPENDENT OXIDOREDUCTASE"/>
    <property type="match status" value="1"/>
</dbReference>
<keyword evidence="2" id="KW-0378">Hydrolase</keyword>
<evidence type="ECO:0000313" key="3">
    <source>
        <dbReference type="Proteomes" id="UP000094463"/>
    </source>
</evidence>
<dbReference type="SUPFAM" id="SSF52821">
    <property type="entry name" value="Rhodanese/Cell cycle control phosphatase"/>
    <property type="match status" value="2"/>
</dbReference>
<dbReference type="KEGG" id="bbev:BBEV_2114"/>
<dbReference type="Gene3D" id="3.40.250.10">
    <property type="entry name" value="Rhodanese-like domain"/>
    <property type="match status" value="2"/>
</dbReference>
<dbReference type="PANTHER" id="PTHR43031:SF16">
    <property type="entry name" value="OXIDOREDUCTASE"/>
    <property type="match status" value="1"/>
</dbReference>
<keyword evidence="2" id="KW-0808">Transferase</keyword>
<dbReference type="AlphaFoldDB" id="A0A1D7QWT7"/>
<organism evidence="2 3">
    <name type="scientific">Salisediminibacterium beveridgei</name>
    <dbReference type="NCBI Taxonomy" id="632773"/>
    <lineage>
        <taxon>Bacteria</taxon>
        <taxon>Bacillati</taxon>
        <taxon>Bacillota</taxon>
        <taxon>Bacilli</taxon>
        <taxon>Bacillales</taxon>
        <taxon>Bacillaceae</taxon>
        <taxon>Salisediminibacterium</taxon>
    </lineage>
</organism>
<dbReference type="InterPro" id="IPR036873">
    <property type="entry name" value="Rhodanese-like_dom_sf"/>
</dbReference>
<dbReference type="OrthoDB" id="9770030at2"/>
<dbReference type="SMART" id="SM00450">
    <property type="entry name" value="RHOD"/>
    <property type="match status" value="2"/>
</dbReference>
<dbReference type="PROSITE" id="PS51257">
    <property type="entry name" value="PROKAR_LIPOPROTEIN"/>
    <property type="match status" value="1"/>
</dbReference>
<dbReference type="EMBL" id="CP012502">
    <property type="protein sequence ID" value="AOM83472.1"/>
    <property type="molecule type" value="Genomic_DNA"/>
</dbReference>
<dbReference type="Proteomes" id="UP000094463">
    <property type="component" value="Chromosome"/>
</dbReference>
<dbReference type="CDD" id="cd00158">
    <property type="entry name" value="RHOD"/>
    <property type="match status" value="2"/>
</dbReference>
<accession>A0A1D7QWT7</accession>
<proteinExistence type="predicted"/>
<gene>
    <name evidence="2" type="primary">glpE</name>
    <name evidence="2" type="ORF">BBEV_2114</name>
</gene>
<keyword evidence="3" id="KW-1185">Reference proteome</keyword>
<dbReference type="GO" id="GO:0016787">
    <property type="term" value="F:hydrolase activity"/>
    <property type="evidence" value="ECO:0007669"/>
    <property type="project" value="UniProtKB-KW"/>
</dbReference>
<reference evidence="2 3" key="1">
    <citation type="submission" date="2015-08" db="EMBL/GenBank/DDBJ databases">
        <title>The complete genome sequence of Bacillus beveridgei MLTeJB.</title>
        <authorList>
            <person name="Hanson T.E."/>
            <person name="Mesa C."/>
            <person name="Basesman S.M."/>
            <person name="Oremland R.S."/>
        </authorList>
    </citation>
    <scope>NUCLEOTIDE SEQUENCE [LARGE SCALE GENOMIC DNA]</scope>
    <source>
        <strain evidence="2 3">MLTeJB</strain>
    </source>
</reference>
<dbReference type="PROSITE" id="PS50206">
    <property type="entry name" value="RHODANESE_3"/>
    <property type="match status" value="2"/>
</dbReference>
<dbReference type="GO" id="GO:0016740">
    <property type="term" value="F:transferase activity"/>
    <property type="evidence" value="ECO:0007669"/>
    <property type="project" value="UniProtKB-KW"/>
</dbReference>
<dbReference type="InterPro" id="IPR050229">
    <property type="entry name" value="GlpE_sulfurtransferase"/>
</dbReference>
<sequence>MEKEKGVLMMKRGWSVTFVSMGLSVGLLFGCSDDAEHQNEEEAADDTMEEADQLTEEEIHWNSGVAYFNRMPMTRYMLDAEDMSEITEEWLVVDLRDPSDFELQALPDAHHASWQDVAERLASLPQNEPVLWVSADGQTASMVMAMTRMAGLDSYVLAGGMENWEGGTEKGSKWLEDELTGADVVRHDSHESEVMMNRAEGVLSQGIEQSLFLLSPDELNEKLDELYVVDTRSEADYQSSHLPGAHHYPVADLGLSMGDLPDDKPLMVYCYSGQTGAQAASVLRMAGFDAYSLKGGMGSWENDDFEIE</sequence>